<organism evidence="3">
    <name type="scientific">Ixodes ricinus</name>
    <name type="common">Common tick</name>
    <name type="synonym">Acarus ricinus</name>
    <dbReference type="NCBI Taxonomy" id="34613"/>
    <lineage>
        <taxon>Eukaryota</taxon>
        <taxon>Metazoa</taxon>
        <taxon>Ecdysozoa</taxon>
        <taxon>Arthropoda</taxon>
        <taxon>Chelicerata</taxon>
        <taxon>Arachnida</taxon>
        <taxon>Acari</taxon>
        <taxon>Parasitiformes</taxon>
        <taxon>Ixodida</taxon>
        <taxon>Ixodoidea</taxon>
        <taxon>Ixodidae</taxon>
        <taxon>Ixodinae</taxon>
        <taxon>Ixodes</taxon>
    </lineage>
</organism>
<reference evidence="3" key="1">
    <citation type="submission" date="2019-12" db="EMBL/GenBank/DDBJ databases">
        <title>An insight into the sialome of adult female Ixodes ricinus ticks feeding for 6 days.</title>
        <authorList>
            <person name="Perner J."/>
            <person name="Ribeiro J.M.C."/>
        </authorList>
    </citation>
    <scope>NUCLEOTIDE SEQUENCE</scope>
    <source>
        <strain evidence="3">Semi-engorged</strain>
        <tissue evidence="3">Salivary glands</tissue>
    </source>
</reference>
<proteinExistence type="predicted"/>
<evidence type="ECO:0000256" key="2">
    <source>
        <dbReference type="SAM" id="Phobius"/>
    </source>
</evidence>
<name>A0A6B0UWI8_IXORI</name>
<dbReference type="AlphaFoldDB" id="A0A6B0UWI8"/>
<keyword evidence="2" id="KW-0472">Membrane</keyword>
<keyword evidence="2" id="KW-1133">Transmembrane helix</keyword>
<evidence type="ECO:0000256" key="1">
    <source>
        <dbReference type="SAM" id="MobiDB-lite"/>
    </source>
</evidence>
<evidence type="ECO:0000313" key="3">
    <source>
        <dbReference type="EMBL" id="MXU94022.1"/>
    </source>
</evidence>
<dbReference type="EMBL" id="GIFC01011939">
    <property type="protein sequence ID" value="MXU94022.1"/>
    <property type="molecule type" value="Transcribed_RNA"/>
</dbReference>
<accession>A0A6B0UWI8</accession>
<sequence length="155" mass="17887">MAQSYNFGTSEHEPRRDPAASSSDVRNVLRNFAKNLLIFFLKITRCKKSSPPPQNFFSFFEKEDKFFKKLCQGLKGHRVCIKTFFLESVSFMESISVFISCCHFGAWFWLDIFLSISILLFRVYLSIIHSCQLRAVQTSEVIGHCRYAGSVTFAL</sequence>
<feature type="transmembrane region" description="Helical" evidence="2">
    <location>
        <begin position="106"/>
        <end position="125"/>
    </location>
</feature>
<keyword evidence="2" id="KW-0812">Transmembrane</keyword>
<protein>
    <submittedName>
        <fullName evidence="3">Uncharacterized protein</fullName>
    </submittedName>
</protein>
<feature type="region of interest" description="Disordered" evidence="1">
    <location>
        <begin position="1"/>
        <end position="22"/>
    </location>
</feature>